<dbReference type="InterPro" id="IPR011704">
    <property type="entry name" value="ATPase_dyneun-rel_AAA"/>
</dbReference>
<dbReference type="PANTHER" id="PTHR37291">
    <property type="entry name" value="5-METHYLCYTOSINE-SPECIFIC RESTRICTION ENZYME B"/>
    <property type="match status" value="1"/>
</dbReference>
<dbReference type="Gene3D" id="3.40.50.300">
    <property type="entry name" value="P-loop containing nucleotide triphosphate hydrolases"/>
    <property type="match status" value="1"/>
</dbReference>
<dbReference type="InterPro" id="IPR052934">
    <property type="entry name" value="Methyl-DNA_Rec/Restrict_Enz"/>
</dbReference>
<feature type="domain" description="ATPase dynein-related AAA" evidence="1">
    <location>
        <begin position="179"/>
        <end position="384"/>
    </location>
</feature>
<organism evidence="2">
    <name type="scientific">Bacteroides intestinalis</name>
    <dbReference type="NCBI Taxonomy" id="329854"/>
    <lineage>
        <taxon>Bacteria</taxon>
        <taxon>Pseudomonadati</taxon>
        <taxon>Bacteroidota</taxon>
        <taxon>Bacteroidia</taxon>
        <taxon>Bacteroidales</taxon>
        <taxon>Bacteroidaceae</taxon>
        <taxon>Bacteroides</taxon>
    </lineage>
</organism>
<reference evidence="2" key="1">
    <citation type="submission" date="2019-11" db="EMBL/GenBank/DDBJ databases">
        <authorList>
            <person name="Feng L."/>
        </authorList>
    </citation>
    <scope>NUCLEOTIDE SEQUENCE</scope>
    <source>
        <strain evidence="2">BintestinalisLFYP9</strain>
    </source>
</reference>
<protein>
    <submittedName>
        <fullName evidence="2">Type-2 restriction enzyme BsuMI component YdiS</fullName>
        <ecNumber evidence="2">3.1.21.4</ecNumber>
    </submittedName>
</protein>
<proteinExistence type="predicted"/>
<accession>A0A6N2RXS3</accession>
<dbReference type="InterPro" id="IPR027417">
    <property type="entry name" value="P-loop_NTPase"/>
</dbReference>
<dbReference type="GO" id="GO:0005524">
    <property type="term" value="F:ATP binding"/>
    <property type="evidence" value="ECO:0007669"/>
    <property type="project" value="InterPro"/>
</dbReference>
<name>A0A6N2RXS3_9BACE</name>
<sequence>MQKLWRNSGVNYYKMAQSNLKIQQFRANDIVDNGGKQFELGKSWCLDFFQIPVEDINPIINLVFKPLSEKHAHLSDYRIELKLAEVTKREDRKAYSNSETGRSQIKDFFIDKLHLKWPDNSEDYFAIMDTNSTEYNLYYIPQLMYENFISFFKSQDINVTTVAGNHLNITDKNKILQQIFYGAPGTSKSYTINRITRDKEVIRTTFHPDSDYSTFVGAYKPTTDMLPICNELGEPMKIGGTSLHKEQIVYKFVAQSFLQAYINAWKMWLDGTPQYLVIEEINRGNCAQIFGDLFQLLDRNDAGYSDYPITADKDMQKQLNEAFKEIKLPNEKVSEIDSMYNGKSIAGKIFKGELLVLPNNLYIWATMNTSDQSLFPIDSAFKRRWDWTYMPISDAGKGWVIEVDGKHYDWWDFLTKINDKIASTTSSEDKKLGYFFCKADKDKIIKPDRFVGKVLFYLWNDVFKDYEFNNDIFNDEKDSEGQEHKLTFDKFYKSDGHESKVAEEKVELFLKNLDVRIVSAVNKESENTDPDINEVDERGNTDTSRYSINGIGSYGKCRAPFEAIKMFCSENPSLSSSDVVSRWLSLGVKIPNLIETEVQYKERTVDSKDQKLADKSKIHILTDGTTVYVSNQFNPERIQDFVNKVNESDLGIHIEKIRE</sequence>
<keyword evidence="2" id="KW-0378">Hydrolase</keyword>
<evidence type="ECO:0000313" key="2">
    <source>
        <dbReference type="EMBL" id="VYS85827.1"/>
    </source>
</evidence>
<dbReference type="GO" id="GO:0016887">
    <property type="term" value="F:ATP hydrolysis activity"/>
    <property type="evidence" value="ECO:0007669"/>
    <property type="project" value="InterPro"/>
</dbReference>
<dbReference type="Pfam" id="PF07728">
    <property type="entry name" value="AAA_5"/>
    <property type="match status" value="1"/>
</dbReference>
<dbReference type="EC" id="3.1.21.4" evidence="2"/>
<dbReference type="GO" id="GO:0009036">
    <property type="term" value="F:type II site-specific deoxyribonuclease activity"/>
    <property type="evidence" value="ECO:0007669"/>
    <property type="project" value="UniProtKB-EC"/>
</dbReference>
<gene>
    <name evidence="2" type="primary">ydiS</name>
    <name evidence="2" type="ORF">BILFYP9_00849</name>
</gene>
<evidence type="ECO:0000259" key="1">
    <source>
        <dbReference type="Pfam" id="PF07728"/>
    </source>
</evidence>
<dbReference type="PANTHER" id="PTHR37291:SF1">
    <property type="entry name" value="TYPE IV METHYL-DIRECTED RESTRICTION ENZYME ECOKMCRB SUBUNIT"/>
    <property type="match status" value="1"/>
</dbReference>
<dbReference type="AlphaFoldDB" id="A0A6N2RXS3"/>
<dbReference type="EMBL" id="CACRSU010000011">
    <property type="protein sequence ID" value="VYS85827.1"/>
    <property type="molecule type" value="Genomic_DNA"/>
</dbReference>